<dbReference type="Pfam" id="PF00281">
    <property type="entry name" value="Ribosomal_L5"/>
    <property type="match status" value="1"/>
</dbReference>
<comment type="similarity">
    <text evidence="1 5 6">Belongs to the universal ribosomal protein uL5 family.</text>
</comment>
<evidence type="ECO:0000256" key="2">
    <source>
        <dbReference type="ARBA" id="ARBA00022980"/>
    </source>
</evidence>
<keyword evidence="5" id="KW-0820">tRNA-binding</keyword>
<keyword evidence="10" id="KW-1185">Reference proteome</keyword>
<dbReference type="GO" id="GO:0006412">
    <property type="term" value="P:translation"/>
    <property type="evidence" value="ECO:0007669"/>
    <property type="project" value="UniProtKB-UniRule"/>
</dbReference>
<evidence type="ECO:0000313" key="9">
    <source>
        <dbReference type="EMBL" id="PXA04959.1"/>
    </source>
</evidence>
<evidence type="ECO:0000259" key="8">
    <source>
        <dbReference type="Pfam" id="PF00673"/>
    </source>
</evidence>
<dbReference type="GO" id="GO:0000049">
    <property type="term" value="F:tRNA binding"/>
    <property type="evidence" value="ECO:0007669"/>
    <property type="project" value="UniProtKB-UniRule"/>
</dbReference>
<evidence type="ECO:0000256" key="4">
    <source>
        <dbReference type="ARBA" id="ARBA00035245"/>
    </source>
</evidence>
<evidence type="ECO:0000259" key="7">
    <source>
        <dbReference type="Pfam" id="PF00281"/>
    </source>
</evidence>
<proteinExistence type="inferred from homology"/>
<name>A0A317ZMC4_9BACT</name>
<evidence type="ECO:0000256" key="1">
    <source>
        <dbReference type="ARBA" id="ARBA00008553"/>
    </source>
</evidence>
<dbReference type="FunCoup" id="A0A317ZMC4">
    <property type="interactions" value="541"/>
</dbReference>
<dbReference type="FunFam" id="3.30.1440.10:FF:000001">
    <property type="entry name" value="50S ribosomal protein L5"/>
    <property type="match status" value="1"/>
</dbReference>
<dbReference type="SUPFAM" id="SSF55282">
    <property type="entry name" value="RL5-like"/>
    <property type="match status" value="1"/>
</dbReference>
<accession>A0A317ZMC4</accession>
<keyword evidence="5" id="KW-0699">rRNA-binding</keyword>
<reference evidence="9 10" key="1">
    <citation type="submission" date="2018-05" db="EMBL/GenBank/DDBJ databases">
        <title>Coraliomargarita sinensis sp. nov., isolated from a marine solar saltern.</title>
        <authorList>
            <person name="Zhou L.Y."/>
        </authorList>
    </citation>
    <scope>NUCLEOTIDE SEQUENCE [LARGE SCALE GENOMIC DNA]</scope>
    <source>
        <strain evidence="9 10">WN38</strain>
    </source>
</reference>
<dbReference type="HAMAP" id="MF_01333_B">
    <property type="entry name" value="Ribosomal_uL5_B"/>
    <property type="match status" value="1"/>
</dbReference>
<dbReference type="AlphaFoldDB" id="A0A317ZMC4"/>
<evidence type="ECO:0000256" key="5">
    <source>
        <dbReference type="HAMAP-Rule" id="MF_01333"/>
    </source>
</evidence>
<dbReference type="GO" id="GO:1990904">
    <property type="term" value="C:ribonucleoprotein complex"/>
    <property type="evidence" value="ECO:0007669"/>
    <property type="project" value="UniProtKB-KW"/>
</dbReference>
<comment type="subunit">
    <text evidence="5">Part of the 50S ribosomal subunit; part of the 5S rRNA/L5/L18/L25 subcomplex. Contacts the 5S rRNA and the P site tRNA. Forms a bridge to the 30S subunit in the 70S ribosome.</text>
</comment>
<dbReference type="GO" id="GO:0005840">
    <property type="term" value="C:ribosome"/>
    <property type="evidence" value="ECO:0007669"/>
    <property type="project" value="UniProtKB-KW"/>
</dbReference>
<dbReference type="InParanoid" id="A0A317ZMC4"/>
<feature type="domain" description="Large ribosomal subunit protein uL5 C-terminal" evidence="8">
    <location>
        <begin position="85"/>
        <end position="177"/>
    </location>
</feature>
<dbReference type="InterPro" id="IPR020930">
    <property type="entry name" value="Ribosomal_uL5_bac-type"/>
</dbReference>
<gene>
    <name evidence="5" type="primary">rplE</name>
    <name evidence="9" type="ORF">DDZ13_03055</name>
</gene>
<comment type="caution">
    <text evidence="9">The sequence shown here is derived from an EMBL/GenBank/DDBJ whole genome shotgun (WGS) entry which is preliminary data.</text>
</comment>
<dbReference type="Pfam" id="PF00673">
    <property type="entry name" value="Ribosomal_L5_C"/>
    <property type="match status" value="1"/>
</dbReference>
<dbReference type="Gene3D" id="3.30.1440.10">
    <property type="match status" value="1"/>
</dbReference>
<dbReference type="GO" id="GO:0019843">
    <property type="term" value="F:rRNA binding"/>
    <property type="evidence" value="ECO:0007669"/>
    <property type="project" value="UniProtKB-UniRule"/>
</dbReference>
<feature type="domain" description="Large ribosomal subunit protein uL5 N-terminal" evidence="7">
    <location>
        <begin position="26"/>
        <end position="81"/>
    </location>
</feature>
<dbReference type="InterPro" id="IPR031310">
    <property type="entry name" value="Ribosomal_uL5_N"/>
</dbReference>
<evidence type="ECO:0000256" key="3">
    <source>
        <dbReference type="ARBA" id="ARBA00023274"/>
    </source>
</evidence>
<dbReference type="PIRSF" id="PIRSF002161">
    <property type="entry name" value="Ribosomal_L5"/>
    <property type="match status" value="1"/>
</dbReference>
<organism evidence="9 10">
    <name type="scientific">Coraliomargarita sinensis</name>
    <dbReference type="NCBI Taxonomy" id="2174842"/>
    <lineage>
        <taxon>Bacteria</taxon>
        <taxon>Pseudomonadati</taxon>
        <taxon>Verrucomicrobiota</taxon>
        <taxon>Opitutia</taxon>
        <taxon>Puniceicoccales</taxon>
        <taxon>Coraliomargaritaceae</taxon>
        <taxon>Coraliomargarita</taxon>
    </lineage>
</organism>
<dbReference type="OrthoDB" id="9806626at2"/>
<dbReference type="InterPro" id="IPR022803">
    <property type="entry name" value="Ribosomal_uL5_dom_sf"/>
</dbReference>
<dbReference type="RefSeq" id="WP_110129960.1">
    <property type="nucleotide sequence ID" value="NZ_QHJQ01000002.1"/>
</dbReference>
<comment type="function">
    <text evidence="5">This is 1 of the proteins that bind and probably mediate the attachment of the 5S RNA into the large ribosomal subunit, where it forms part of the central protuberance. In the 70S ribosome it contacts protein S13 of the 30S subunit (bridge B1b), connecting the 2 subunits; this bridge is implicated in subunit movement. Contacts the P site tRNA; the 5S rRNA and some of its associated proteins might help stabilize positioning of ribosome-bound tRNAs.</text>
</comment>
<keyword evidence="5" id="KW-0694">RNA-binding</keyword>
<sequence>MSKALLQKLYTETVVPGLKKKFGYENAHQVPAVKKIVINSGFTATADKNHINYVAEEIAKITGQRPVTTKAKLSISNFKLREGQPIGCKVTLRGEAMYDFMMRLINIALPCIRDFRGVPSKLDGQGNYTLGISDHTIFPEVSAEGTSATIGMDISFATSAGTDEEGRELLRLFGMPFRKSSSEVAAEEAAAATAEQANA</sequence>
<dbReference type="InterPro" id="IPR002132">
    <property type="entry name" value="Ribosomal_uL5"/>
</dbReference>
<dbReference type="PROSITE" id="PS00358">
    <property type="entry name" value="RIBOSOMAL_L5"/>
    <property type="match status" value="1"/>
</dbReference>
<dbReference type="InterPro" id="IPR020929">
    <property type="entry name" value="Ribosomal_uL5_CS"/>
</dbReference>
<dbReference type="NCBIfam" id="NF000585">
    <property type="entry name" value="PRK00010.1"/>
    <property type="match status" value="1"/>
</dbReference>
<evidence type="ECO:0000313" key="10">
    <source>
        <dbReference type="Proteomes" id="UP000247099"/>
    </source>
</evidence>
<keyword evidence="3 5" id="KW-0687">Ribonucleoprotein</keyword>
<dbReference type="PANTHER" id="PTHR11994">
    <property type="entry name" value="60S RIBOSOMAL PROTEIN L11-RELATED"/>
    <property type="match status" value="1"/>
</dbReference>
<keyword evidence="2 5" id="KW-0689">Ribosomal protein</keyword>
<dbReference type="InterPro" id="IPR031309">
    <property type="entry name" value="Ribosomal_uL5_C"/>
</dbReference>
<dbReference type="Proteomes" id="UP000247099">
    <property type="component" value="Unassembled WGS sequence"/>
</dbReference>
<dbReference type="EMBL" id="QHJQ01000002">
    <property type="protein sequence ID" value="PXA04959.1"/>
    <property type="molecule type" value="Genomic_DNA"/>
</dbReference>
<dbReference type="GO" id="GO:0003735">
    <property type="term" value="F:structural constituent of ribosome"/>
    <property type="evidence" value="ECO:0007669"/>
    <property type="project" value="InterPro"/>
</dbReference>
<protein>
    <recommendedName>
        <fullName evidence="4 5">Large ribosomal subunit protein uL5</fullName>
    </recommendedName>
</protein>
<evidence type="ECO:0000256" key="6">
    <source>
        <dbReference type="RuleBase" id="RU003930"/>
    </source>
</evidence>